<name>A0A4E9EFD8_GIBZA</name>
<reference evidence="1" key="2">
    <citation type="submission" date="2021-03" db="EMBL/GenBank/DDBJ databases">
        <authorList>
            <person name="Alouane T."/>
            <person name="Langin T."/>
            <person name="Bonhomme L."/>
        </authorList>
    </citation>
    <scope>NUCLEOTIDE SEQUENCE</scope>
    <source>
        <strain evidence="1">MDC_Fg202</strain>
    </source>
</reference>
<evidence type="ECO:0000313" key="2">
    <source>
        <dbReference type="EMBL" id="VIO61404.1"/>
    </source>
</evidence>
<organism evidence="2">
    <name type="scientific">Gibberella zeae</name>
    <name type="common">Wheat head blight fungus</name>
    <name type="synonym">Fusarium graminearum</name>
    <dbReference type="NCBI Taxonomy" id="5518"/>
    <lineage>
        <taxon>Eukaryota</taxon>
        <taxon>Fungi</taxon>
        <taxon>Dikarya</taxon>
        <taxon>Ascomycota</taxon>
        <taxon>Pezizomycotina</taxon>
        <taxon>Sordariomycetes</taxon>
        <taxon>Hypocreomycetidae</taxon>
        <taxon>Hypocreales</taxon>
        <taxon>Nectriaceae</taxon>
        <taxon>Fusarium</taxon>
    </lineage>
</organism>
<protein>
    <submittedName>
        <fullName evidence="2">Uncharacterized protein</fullName>
    </submittedName>
</protein>
<dbReference type="Proteomes" id="UP000746612">
    <property type="component" value="Unassembled WGS sequence"/>
</dbReference>
<dbReference type="EMBL" id="CAJPIJ010000143">
    <property type="protein sequence ID" value="CAG1988182.1"/>
    <property type="molecule type" value="Genomic_DNA"/>
</dbReference>
<evidence type="ECO:0000313" key="1">
    <source>
        <dbReference type="EMBL" id="CAG1988182.1"/>
    </source>
</evidence>
<accession>A0A4E9EFD8</accession>
<gene>
    <name evidence="2" type="ORF">FUG_LOCUS431536</name>
    <name evidence="1" type="ORF">MDCFG202_LOCUS301007</name>
</gene>
<dbReference type="EMBL" id="CAAKMV010000152">
    <property type="protein sequence ID" value="VIO61404.1"/>
    <property type="molecule type" value="Genomic_DNA"/>
</dbReference>
<dbReference type="AlphaFoldDB" id="A0A4E9EFD8"/>
<proteinExistence type="predicted"/>
<reference evidence="2" key="1">
    <citation type="submission" date="2019-04" db="EMBL/GenBank/DDBJ databases">
        <authorList>
            <person name="Melise S."/>
            <person name="Noan J."/>
            <person name="Okalmin O."/>
        </authorList>
    </citation>
    <scope>NUCLEOTIDE SEQUENCE</scope>
    <source>
        <strain evidence="2">FN9</strain>
    </source>
</reference>
<sequence length="93" mass="10216">MSLNASQLLPLNPPLYAARAGVDEFNHAQRVHVTPIALLELRQLRRSITEEGRGCLRHTCATPTSKADPPLSYSIEHSIQRKHPITSPTVAAP</sequence>